<reference evidence="3 4" key="1">
    <citation type="submission" date="2018-04" db="EMBL/GenBank/DDBJ databases">
        <title>The genome of golden apple snail Pomacea canaliculata provides insight into stress tolerance and invasive adaptation.</title>
        <authorList>
            <person name="Liu C."/>
            <person name="Liu B."/>
            <person name="Ren Y."/>
            <person name="Zhang Y."/>
            <person name="Wang H."/>
            <person name="Li S."/>
            <person name="Jiang F."/>
            <person name="Yin L."/>
            <person name="Zhang G."/>
            <person name="Qian W."/>
            <person name="Fan W."/>
        </authorList>
    </citation>
    <scope>NUCLEOTIDE SEQUENCE [LARGE SCALE GENOMIC DNA]</scope>
    <source>
        <strain evidence="3">SZHN2017</strain>
        <tissue evidence="3">Muscle</tissue>
    </source>
</reference>
<dbReference type="PANTHER" id="PTHR16520">
    <property type="entry name" value="KINETOCHORE SCAFFOLD 1"/>
    <property type="match status" value="1"/>
</dbReference>
<feature type="coiled-coil region" evidence="1">
    <location>
        <begin position="1511"/>
        <end position="1545"/>
    </location>
</feature>
<feature type="compositionally biased region" description="Low complexity" evidence="2">
    <location>
        <begin position="608"/>
        <end position="620"/>
    </location>
</feature>
<protein>
    <recommendedName>
        <fullName evidence="5">Knl1 C-terminal RWD domain-containing protein</fullName>
    </recommendedName>
</protein>
<dbReference type="GO" id="GO:0005634">
    <property type="term" value="C:nucleus"/>
    <property type="evidence" value="ECO:0007669"/>
    <property type="project" value="TreeGrafter"/>
</dbReference>
<evidence type="ECO:0000313" key="4">
    <source>
        <dbReference type="Proteomes" id="UP000245119"/>
    </source>
</evidence>
<feature type="region of interest" description="Disordered" evidence="2">
    <location>
        <begin position="604"/>
        <end position="704"/>
    </location>
</feature>
<dbReference type="STRING" id="400727.A0A2T7P026"/>
<dbReference type="Proteomes" id="UP000245119">
    <property type="component" value="Linkage Group LG8"/>
</dbReference>
<evidence type="ECO:0008006" key="5">
    <source>
        <dbReference type="Google" id="ProtNLM"/>
    </source>
</evidence>
<dbReference type="GO" id="GO:0008608">
    <property type="term" value="P:attachment of spindle microtubules to kinetochore"/>
    <property type="evidence" value="ECO:0007669"/>
    <property type="project" value="InterPro"/>
</dbReference>
<accession>A0A2T7P026</accession>
<evidence type="ECO:0000256" key="1">
    <source>
        <dbReference type="SAM" id="Coils"/>
    </source>
</evidence>
<keyword evidence="1" id="KW-0175">Coiled coil</keyword>
<comment type="caution">
    <text evidence="3">The sequence shown here is derived from an EMBL/GenBank/DDBJ whole genome shotgun (WGS) entry which is preliminary data.</text>
</comment>
<evidence type="ECO:0000256" key="2">
    <source>
        <dbReference type="SAM" id="MobiDB-lite"/>
    </source>
</evidence>
<gene>
    <name evidence="3" type="ORF">C0Q70_14466</name>
</gene>
<feature type="region of interest" description="Disordered" evidence="2">
    <location>
        <begin position="776"/>
        <end position="799"/>
    </location>
</feature>
<dbReference type="EMBL" id="PZQS01000008">
    <property type="protein sequence ID" value="PVD26788.1"/>
    <property type="molecule type" value="Genomic_DNA"/>
</dbReference>
<evidence type="ECO:0000313" key="3">
    <source>
        <dbReference type="EMBL" id="PVD26788.1"/>
    </source>
</evidence>
<dbReference type="InterPro" id="IPR037388">
    <property type="entry name" value="Blinkin"/>
</dbReference>
<name>A0A2T7P026_POMCA</name>
<organism evidence="3 4">
    <name type="scientific">Pomacea canaliculata</name>
    <name type="common">Golden apple snail</name>
    <dbReference type="NCBI Taxonomy" id="400727"/>
    <lineage>
        <taxon>Eukaryota</taxon>
        <taxon>Metazoa</taxon>
        <taxon>Spiralia</taxon>
        <taxon>Lophotrochozoa</taxon>
        <taxon>Mollusca</taxon>
        <taxon>Gastropoda</taxon>
        <taxon>Caenogastropoda</taxon>
        <taxon>Architaenioglossa</taxon>
        <taxon>Ampullarioidea</taxon>
        <taxon>Ampullariidae</taxon>
        <taxon>Pomacea</taxon>
    </lineage>
</organism>
<dbReference type="CDD" id="cd21853">
    <property type="entry name" value="KNL1_NTD"/>
    <property type="match status" value="1"/>
</dbReference>
<proteinExistence type="predicted"/>
<dbReference type="PANTHER" id="PTHR16520:SF3">
    <property type="entry name" value="KINETOCHORE SCAFFOLD 1"/>
    <property type="match status" value="1"/>
</dbReference>
<sequence>MFFLITILKRALADIDINSKEEKENQKRRRSSKRVSFAETYVVKEFARDSPQVCKDEHYVADSSGDVISVPFSGETANGQRPNDSSWAHVESDSVFVPEDSETTFINGMIHSKDFPCESTRILDCSILTPAIQVASDSRLLSSGTRMTGPGNKGISAAFADFVPSLNNEGISSDFVPSVGSTCKQHNIGLSSAMCAVERGVAGDDIETRFCDGTEPKNISTKGSGDNKTMMFEEDYMELTMETSQTEDISPVAGGNIPKLSAKDFLTRVLGVSATMPYAAKDKTIISKTVNSNTTEMACNLVEPEPRDIVGLVSRRPAGGEYRTKPIVNEVTTTGKEETVLFSHSDPEADMDLTQDSLNIYPPISLPRTKDFADKVKSISTDKEETVVFGHSDPEAEMDLTQENLTMSHSHYLPALCKPSAKAFLSALKGSSSERESNIPVINKNQVEIACSLSPQEGSSGKCLHTLSPDTTSINHMHLQDIRQRINERNQGTKLEMKEVTFIGHAEPEDVTWESQDCFSEQPKTALFKPSAKTFLAALQAPLTKPIATLDQTLYTCLTSDSCKTSSEERSFVVVPDGAQPPVDQWSSNGLTLLSVQLPSHVVSKTLPHSSSPSHAQSPAEGQPAPPSAEGQPAPPRAEGQPAPPIAEGQPAPPIAEGQPALPRAEGQPAPPIAEGQPAPPSAEGQPALQRAERQPAPMRAEGQPALLSAEAEASIKVDLQLGTDNDILVPTEHSHCSRIKGFQVASLVYKPQTNVSNARVGSSISQYCVSSAREESTASQPGVPSAKEESIAPQSTVSATEDSNILLSFVSNDKGVTSTYQPVVSSYSNERNLSMIKLTKCDDSKRILCSGILPLATQANMLAVSSECSAAEKMQITTCKMNTNSQVDSLPNIHQLSVPAARGQISLGNSKHGPASPVNNAAVTMELTENVMWSQLSSLPQANLSVNDITPHVENKTLLFDTAETRAAMSFTCNLPMAADSQTENKTLLFDAAETKGAMSFTSNLSSPAHLLISDVNDAQTENKTVLFDLAETRAAMSFTCHLSDNSRISSRSMNLSATANEGSTACSNHDVTLKLQETKGNFTASDIGKSDSLIMESCSHASKARSGTSVELLGTLKLAQLHEYLPLAQSLSCTFVTDVNIEKKTIQAAQLSPSRPDANRSGNILVVNSVIQPLSDVGDIDGQTLLRGYPLSPKSVMQQDISCIGHSHILQDCTSPKNSVIESPGISIVIPPEKIEKDTTPAFHSNSITSRKYCDIFAETLPDVSQHHGELDASQRSNPVLSYSLTAGLQNNTAMSVSLGRSFLDRKDVPGSVEEFCSRLGVEPFILQHPALRRSSIVKSEVKCETLEEELNIALMMQPQCMARQEQLNTIESTTKRMAKQKLELERQVLPIIPALISDSEQQMEIIKQEVQGLLGACRRQTQAAWKRCKAEMFHKEAQKIREEYKAVCTQMDDMTSCTEMMVDMSRSVKRYIGNIQAHLQGLSAAAEQPADKYGQELHEQQQLCQTDLAKLEKQLNKTTGLITTLHQQLDELQHQEEQAAGQESARLERKHQLTGLVDKIYILHKLHTWRPLHMQENHIKLLLLYDSVLLNIVFQEQPSVQRLITSISATSRLSEGSQPWAMLASHLLTETIRMSTRLLMSVAPSCQHMWQLLEMISNMTEDAKSLCEEVKLASFSYLLTISGTSIKVELWSVRNVCKVCLTTQMPVGHSPAKALTWKAAVIMGNFSESEIEGVIQRVRAGPCHMTRVLNAVQALLSS</sequence>
<dbReference type="GO" id="GO:0034501">
    <property type="term" value="P:protein localization to kinetochore"/>
    <property type="evidence" value="ECO:0007669"/>
    <property type="project" value="InterPro"/>
</dbReference>
<keyword evidence="4" id="KW-1185">Reference proteome</keyword>
<dbReference type="OrthoDB" id="6135339at2759"/>